<comment type="caution">
    <text evidence="2">The sequence shown here is derived from an EMBL/GenBank/DDBJ whole genome shotgun (WGS) entry which is preliminary data.</text>
</comment>
<feature type="transmembrane region" description="Helical" evidence="1">
    <location>
        <begin position="80"/>
        <end position="102"/>
    </location>
</feature>
<name>A0A7C5T0M5_9AQUI</name>
<keyword evidence="1" id="KW-0812">Transmembrane</keyword>
<keyword evidence="1" id="KW-0472">Membrane</keyword>
<organism evidence="2">
    <name type="scientific">Thermocrinis ruber</name>
    <dbReference type="NCBI Taxonomy" id="75906"/>
    <lineage>
        <taxon>Bacteria</taxon>
        <taxon>Pseudomonadati</taxon>
        <taxon>Aquificota</taxon>
        <taxon>Aquificia</taxon>
        <taxon>Aquificales</taxon>
        <taxon>Aquificaceae</taxon>
        <taxon>Thermocrinis</taxon>
    </lineage>
</organism>
<dbReference type="EMBL" id="DSAC01000085">
    <property type="protein sequence ID" value="HHO74322.1"/>
    <property type="molecule type" value="Genomic_DNA"/>
</dbReference>
<sequence>MIKSLLFLHLFFATLWVGGMTYTLLFLRPSLKSLPEGQKQSLVQNLYGRFFLGVWLSILVLFITGVGLWHSYRKDLSSNFLFHLKLFLFALMVLNFTYIYFFQYRKGKLSAIPSLIAINFVLAILIYLIISWIV</sequence>
<accession>A0A7C5T0M5</accession>
<feature type="transmembrane region" description="Helical" evidence="1">
    <location>
        <begin position="6"/>
        <end position="25"/>
    </location>
</feature>
<evidence type="ECO:0008006" key="3">
    <source>
        <dbReference type="Google" id="ProtNLM"/>
    </source>
</evidence>
<reference evidence="2" key="1">
    <citation type="journal article" date="2020" name="mSystems">
        <title>Genome- and Community-Level Interaction Insights into Carbon Utilization and Element Cycling Functions of Hydrothermarchaeota in Hydrothermal Sediment.</title>
        <authorList>
            <person name="Zhou Z."/>
            <person name="Liu Y."/>
            <person name="Xu W."/>
            <person name="Pan J."/>
            <person name="Luo Z.H."/>
            <person name="Li M."/>
        </authorList>
    </citation>
    <scope>NUCLEOTIDE SEQUENCE [LARGE SCALE GENOMIC DNA]</scope>
    <source>
        <strain evidence="2">SpSt-114</strain>
    </source>
</reference>
<evidence type="ECO:0000256" key="1">
    <source>
        <dbReference type="SAM" id="Phobius"/>
    </source>
</evidence>
<evidence type="ECO:0000313" key="2">
    <source>
        <dbReference type="EMBL" id="HHO74322.1"/>
    </source>
</evidence>
<keyword evidence="1" id="KW-1133">Transmembrane helix</keyword>
<protein>
    <recommendedName>
        <fullName evidence="3">Copper resistance protein D domain-containing protein</fullName>
    </recommendedName>
</protein>
<feature type="transmembrane region" description="Helical" evidence="1">
    <location>
        <begin position="114"/>
        <end position="133"/>
    </location>
</feature>
<gene>
    <name evidence="2" type="ORF">ENN04_06800</name>
</gene>
<dbReference type="AlphaFoldDB" id="A0A7C5T0M5"/>
<feature type="transmembrane region" description="Helical" evidence="1">
    <location>
        <begin position="46"/>
        <end position="68"/>
    </location>
</feature>
<proteinExistence type="predicted"/>